<dbReference type="InterPro" id="IPR029063">
    <property type="entry name" value="SAM-dependent_MTases_sf"/>
</dbReference>
<dbReference type="OrthoDB" id="3206826at2"/>
<evidence type="ECO:0000256" key="2">
    <source>
        <dbReference type="ARBA" id="ARBA00022679"/>
    </source>
</evidence>
<dbReference type="Proteomes" id="UP000187735">
    <property type="component" value="Chromosome"/>
</dbReference>
<dbReference type="STRING" id="1891926.Fuma_03604"/>
<dbReference type="CDD" id="cd02440">
    <property type="entry name" value="AdoMet_MTases"/>
    <property type="match status" value="1"/>
</dbReference>
<dbReference type="SUPFAM" id="SSF53335">
    <property type="entry name" value="S-adenosyl-L-methionine-dependent methyltransferases"/>
    <property type="match status" value="1"/>
</dbReference>
<dbReference type="GO" id="GO:0008168">
    <property type="term" value="F:methyltransferase activity"/>
    <property type="evidence" value="ECO:0007669"/>
    <property type="project" value="UniProtKB-KW"/>
</dbReference>
<dbReference type="PANTHER" id="PTHR43464:SF19">
    <property type="entry name" value="UBIQUINONE BIOSYNTHESIS O-METHYLTRANSFERASE, MITOCHONDRIAL"/>
    <property type="match status" value="1"/>
</dbReference>
<keyword evidence="5" id="KW-1185">Reference proteome</keyword>
<dbReference type="Pfam" id="PF13489">
    <property type="entry name" value="Methyltransf_23"/>
    <property type="match status" value="1"/>
</dbReference>
<evidence type="ECO:0000256" key="3">
    <source>
        <dbReference type="ARBA" id="ARBA00022691"/>
    </source>
</evidence>
<gene>
    <name evidence="4" type="ORF">Fuma_03604</name>
</gene>
<dbReference type="PANTHER" id="PTHR43464">
    <property type="entry name" value="METHYLTRANSFERASE"/>
    <property type="match status" value="1"/>
</dbReference>
<dbReference type="RefSeq" id="WP_077025360.1">
    <property type="nucleotide sequence ID" value="NZ_CP017641.1"/>
</dbReference>
<evidence type="ECO:0000313" key="5">
    <source>
        <dbReference type="Proteomes" id="UP000187735"/>
    </source>
</evidence>
<dbReference type="EMBL" id="CP017641">
    <property type="protein sequence ID" value="APZ93986.1"/>
    <property type="molecule type" value="Genomic_DNA"/>
</dbReference>
<dbReference type="AlphaFoldDB" id="A0A1P8WIV7"/>
<dbReference type="Gene3D" id="3.40.50.150">
    <property type="entry name" value="Vaccinia Virus protein VP39"/>
    <property type="match status" value="1"/>
</dbReference>
<evidence type="ECO:0000256" key="1">
    <source>
        <dbReference type="ARBA" id="ARBA00022603"/>
    </source>
</evidence>
<protein>
    <submittedName>
        <fullName evidence="4">Bifunctional 3-demethylubiquinone-9 3-methyltransferase/ 2-octaprenyl-6-hydroxy phenol methylase</fullName>
    </submittedName>
</protein>
<sequence>MASAHQIETATGQRFEFGANWARFLSVLNDDRIALAVRSVQTLLQRDSLDGLRFLDVGSGSGLFSLAARKLGATVHSFDFDPQSVACTAELKRRYFEGDEGWTIQEGSVLNTEFLSSLGKFDAVYSWGVLHHTGQMWNAFENVCGLVEDNGQLAISIYNDQGAWSRRWRLIKKTYNAVPSWLRPAFFAAIMIPREARYLLLNTLKLRPGDYFRNISNYQKQSLRGMSYWYDLHDWIGGYPFEVAKPEEVFDFFRQRGFVLEKLTTVGGGSGCNEFAFRRC</sequence>
<evidence type="ECO:0000313" key="4">
    <source>
        <dbReference type="EMBL" id="APZ93986.1"/>
    </source>
</evidence>
<organism evidence="4 5">
    <name type="scientific">Fuerstiella marisgermanici</name>
    <dbReference type="NCBI Taxonomy" id="1891926"/>
    <lineage>
        <taxon>Bacteria</taxon>
        <taxon>Pseudomonadati</taxon>
        <taxon>Planctomycetota</taxon>
        <taxon>Planctomycetia</taxon>
        <taxon>Planctomycetales</taxon>
        <taxon>Planctomycetaceae</taxon>
        <taxon>Fuerstiella</taxon>
    </lineage>
</organism>
<keyword evidence="3" id="KW-0949">S-adenosyl-L-methionine</keyword>
<name>A0A1P8WIV7_9PLAN</name>
<keyword evidence="2 4" id="KW-0808">Transferase</keyword>
<keyword evidence="4" id="KW-0830">Ubiquinone</keyword>
<reference evidence="4 5" key="1">
    <citation type="journal article" date="2016" name="Front. Microbiol.">
        <title>Fuerstia marisgermanicae gen. nov., sp. nov., an Unusual Member of the Phylum Planctomycetes from the German Wadden Sea.</title>
        <authorList>
            <person name="Kohn T."/>
            <person name="Heuer A."/>
            <person name="Jogler M."/>
            <person name="Vollmers J."/>
            <person name="Boedeker C."/>
            <person name="Bunk B."/>
            <person name="Rast P."/>
            <person name="Borchert D."/>
            <person name="Glockner I."/>
            <person name="Freese H.M."/>
            <person name="Klenk H.P."/>
            <person name="Overmann J."/>
            <person name="Kaster A.K."/>
            <person name="Rohde M."/>
            <person name="Wiegand S."/>
            <person name="Jogler C."/>
        </authorList>
    </citation>
    <scope>NUCLEOTIDE SEQUENCE [LARGE SCALE GENOMIC DNA]</scope>
    <source>
        <strain evidence="4 5">NH11</strain>
    </source>
</reference>
<keyword evidence="1 4" id="KW-0489">Methyltransferase</keyword>
<proteinExistence type="predicted"/>
<accession>A0A1P8WIV7</accession>
<dbReference type="KEGG" id="fmr:Fuma_03604"/>
<dbReference type="GO" id="GO:0032259">
    <property type="term" value="P:methylation"/>
    <property type="evidence" value="ECO:0007669"/>
    <property type="project" value="UniProtKB-KW"/>
</dbReference>